<evidence type="ECO:0000313" key="2">
    <source>
        <dbReference type="EMBL" id="CAI6294992.1"/>
    </source>
</evidence>
<proteinExistence type="predicted"/>
<organism evidence="2 3">
    <name type="scientific">Periconia digitata</name>
    <dbReference type="NCBI Taxonomy" id="1303443"/>
    <lineage>
        <taxon>Eukaryota</taxon>
        <taxon>Fungi</taxon>
        <taxon>Dikarya</taxon>
        <taxon>Ascomycota</taxon>
        <taxon>Pezizomycotina</taxon>
        <taxon>Dothideomycetes</taxon>
        <taxon>Pleosporomycetidae</taxon>
        <taxon>Pleosporales</taxon>
        <taxon>Massarineae</taxon>
        <taxon>Periconiaceae</taxon>
        <taxon>Periconia</taxon>
    </lineage>
</organism>
<dbReference type="Proteomes" id="UP001152607">
    <property type="component" value="Unassembled WGS sequence"/>
</dbReference>
<sequence>MYTKRTNHYLHIHPLIGQFPYRRSAHLRIHRTPYPSSCIRVHAHTQTINGLQIPSSSSYFRPFCYLAALLACLLDFNADAVAYMYFIYAHHDAHGEASAHCAARITSHQAATLSPFELPTPKDMRTSTYRCVRPCSCPQWRLSWRTKPGLVNQDWFGGAATLIEPQLQPASICILRSWAQKPSRRFYHTRSLRGRCRFFHCPSVSLIFSCSLISRLPQSSPSVCLFSTTTIPANMYLIPPIRFSPFQVKSVPSSSGQDLHPFFQPQTSPTSPTSSAPNSAQPTSTIPTQPERQNSTLFPRPSTSQSST</sequence>
<feature type="compositionally biased region" description="Polar residues" evidence="1">
    <location>
        <begin position="286"/>
        <end position="308"/>
    </location>
</feature>
<comment type="caution">
    <text evidence="2">The sequence shown here is derived from an EMBL/GenBank/DDBJ whole genome shotgun (WGS) entry which is preliminary data.</text>
</comment>
<gene>
    <name evidence="2" type="ORF">PDIGIT_LOCUS2610</name>
</gene>
<dbReference type="AlphaFoldDB" id="A0A9W4XIC4"/>
<feature type="region of interest" description="Disordered" evidence="1">
    <location>
        <begin position="255"/>
        <end position="308"/>
    </location>
</feature>
<name>A0A9W4XIC4_9PLEO</name>
<reference evidence="2" key="1">
    <citation type="submission" date="2023-01" db="EMBL/GenBank/DDBJ databases">
        <authorList>
            <person name="Van Ghelder C."/>
            <person name="Rancurel C."/>
        </authorList>
    </citation>
    <scope>NUCLEOTIDE SEQUENCE</scope>
    <source>
        <strain evidence="2">CNCM I-4278</strain>
    </source>
</reference>
<dbReference type="EMBL" id="CAOQHR010000002">
    <property type="protein sequence ID" value="CAI6294992.1"/>
    <property type="molecule type" value="Genomic_DNA"/>
</dbReference>
<evidence type="ECO:0000256" key="1">
    <source>
        <dbReference type="SAM" id="MobiDB-lite"/>
    </source>
</evidence>
<keyword evidence="3" id="KW-1185">Reference proteome</keyword>
<evidence type="ECO:0000313" key="3">
    <source>
        <dbReference type="Proteomes" id="UP001152607"/>
    </source>
</evidence>
<protein>
    <submittedName>
        <fullName evidence="2">Uncharacterized protein</fullName>
    </submittedName>
</protein>
<feature type="compositionally biased region" description="Low complexity" evidence="1">
    <location>
        <begin position="264"/>
        <end position="285"/>
    </location>
</feature>
<accession>A0A9W4XIC4</accession>